<dbReference type="AlphaFoldDB" id="A0AAW2IRF0"/>
<dbReference type="EMBL" id="JACGWK010001638">
    <property type="protein sequence ID" value="KAL0284646.1"/>
    <property type="molecule type" value="Genomic_DNA"/>
</dbReference>
<name>A0AAW2IRF0_9LAMI</name>
<sequence>MIEGSSVREHGVMMLSQLEKLKDLQADFEKEETYVDVILQSLPPSFDQFIINYSTNGLEKSLHELINMLVQYESMIDKSAPSVLVGEALASKAKGNVAGREKRKKDETTSTADSTLVSLLHR</sequence>
<evidence type="ECO:0000256" key="1">
    <source>
        <dbReference type="SAM" id="MobiDB-lite"/>
    </source>
</evidence>
<comment type="caution">
    <text evidence="2">The sequence shown here is derived from an EMBL/GenBank/DDBJ whole genome shotgun (WGS) entry which is preliminary data.</text>
</comment>
<protein>
    <recommendedName>
        <fullName evidence="3">Gag-pol polyprotein</fullName>
    </recommendedName>
</protein>
<reference evidence="2" key="2">
    <citation type="journal article" date="2024" name="Plant">
        <title>Genomic evolution and insights into agronomic trait innovations of Sesamum species.</title>
        <authorList>
            <person name="Miao H."/>
            <person name="Wang L."/>
            <person name="Qu L."/>
            <person name="Liu H."/>
            <person name="Sun Y."/>
            <person name="Le M."/>
            <person name="Wang Q."/>
            <person name="Wei S."/>
            <person name="Zheng Y."/>
            <person name="Lin W."/>
            <person name="Duan Y."/>
            <person name="Cao H."/>
            <person name="Xiong S."/>
            <person name="Wang X."/>
            <person name="Wei L."/>
            <person name="Li C."/>
            <person name="Ma Q."/>
            <person name="Ju M."/>
            <person name="Zhao R."/>
            <person name="Li G."/>
            <person name="Mu C."/>
            <person name="Tian Q."/>
            <person name="Mei H."/>
            <person name="Zhang T."/>
            <person name="Gao T."/>
            <person name="Zhang H."/>
        </authorList>
    </citation>
    <scope>NUCLEOTIDE SEQUENCE</scope>
    <source>
        <strain evidence="2">G01</strain>
    </source>
</reference>
<feature type="region of interest" description="Disordered" evidence="1">
    <location>
        <begin position="93"/>
        <end position="113"/>
    </location>
</feature>
<evidence type="ECO:0008006" key="3">
    <source>
        <dbReference type="Google" id="ProtNLM"/>
    </source>
</evidence>
<evidence type="ECO:0000313" key="2">
    <source>
        <dbReference type="EMBL" id="KAL0284646.1"/>
    </source>
</evidence>
<gene>
    <name evidence="2" type="ORF">Sangu_2816200</name>
</gene>
<organism evidence="2">
    <name type="scientific">Sesamum angustifolium</name>
    <dbReference type="NCBI Taxonomy" id="2727405"/>
    <lineage>
        <taxon>Eukaryota</taxon>
        <taxon>Viridiplantae</taxon>
        <taxon>Streptophyta</taxon>
        <taxon>Embryophyta</taxon>
        <taxon>Tracheophyta</taxon>
        <taxon>Spermatophyta</taxon>
        <taxon>Magnoliopsida</taxon>
        <taxon>eudicotyledons</taxon>
        <taxon>Gunneridae</taxon>
        <taxon>Pentapetalae</taxon>
        <taxon>asterids</taxon>
        <taxon>lamiids</taxon>
        <taxon>Lamiales</taxon>
        <taxon>Pedaliaceae</taxon>
        <taxon>Sesamum</taxon>
    </lineage>
</organism>
<proteinExistence type="predicted"/>
<reference evidence="2" key="1">
    <citation type="submission" date="2020-06" db="EMBL/GenBank/DDBJ databases">
        <authorList>
            <person name="Li T."/>
            <person name="Hu X."/>
            <person name="Zhang T."/>
            <person name="Song X."/>
            <person name="Zhang H."/>
            <person name="Dai N."/>
            <person name="Sheng W."/>
            <person name="Hou X."/>
            <person name="Wei L."/>
        </authorList>
    </citation>
    <scope>NUCLEOTIDE SEQUENCE</scope>
    <source>
        <strain evidence="2">G01</strain>
        <tissue evidence="2">Leaf</tissue>
    </source>
</reference>
<accession>A0AAW2IRF0</accession>